<proteinExistence type="predicted"/>
<gene>
    <name evidence="1" type="ORF">RPERSI_LOCUS6233</name>
</gene>
<accession>A0ACA9MSW2</accession>
<protein>
    <submittedName>
        <fullName evidence="1">5495_t:CDS:1</fullName>
    </submittedName>
</protein>
<dbReference type="Proteomes" id="UP000789920">
    <property type="component" value="Unassembled WGS sequence"/>
</dbReference>
<reference evidence="1" key="1">
    <citation type="submission" date="2021-06" db="EMBL/GenBank/DDBJ databases">
        <authorList>
            <person name="Kallberg Y."/>
            <person name="Tangrot J."/>
            <person name="Rosling A."/>
        </authorList>
    </citation>
    <scope>NUCLEOTIDE SEQUENCE</scope>
    <source>
        <strain evidence="1">MA461A</strain>
    </source>
</reference>
<name>A0ACA9MSW2_9GLOM</name>
<evidence type="ECO:0000313" key="2">
    <source>
        <dbReference type="Proteomes" id="UP000789920"/>
    </source>
</evidence>
<dbReference type="EMBL" id="CAJVQC010009788">
    <property type="protein sequence ID" value="CAG8609136.1"/>
    <property type="molecule type" value="Genomic_DNA"/>
</dbReference>
<evidence type="ECO:0000313" key="1">
    <source>
        <dbReference type="EMBL" id="CAG8609136.1"/>
    </source>
</evidence>
<comment type="caution">
    <text evidence="1">The sequence shown here is derived from an EMBL/GenBank/DDBJ whole genome shotgun (WGS) entry which is preliminary data.</text>
</comment>
<sequence length="266" mass="30118">MVNFATEILKLVPGRVSVEVDAKFSFDTEATIAKARHIISLFKESGIDKSRVMIKIPSNWEGIQAAKILEKEGIQCNMTLIFSFVQAAACAEAGVTIISPYAGRILDWYTKNTNKTFKSFEDPGVISVTKIYNYYKKHGYKTAIMGASFRNTGEIEELVGCDFLTISPALLNKLQYSYKKIERKLSPDTVIYDEKSFKWMLNEDAMASEKLSEGIRLFAKDSRTLMFMLRQHLNNDDAMANENIDAMANENIELFSRPFHEVKVSS</sequence>
<keyword evidence="2" id="KW-1185">Reference proteome</keyword>
<organism evidence="1 2">
    <name type="scientific">Racocetra persica</name>
    <dbReference type="NCBI Taxonomy" id="160502"/>
    <lineage>
        <taxon>Eukaryota</taxon>
        <taxon>Fungi</taxon>
        <taxon>Fungi incertae sedis</taxon>
        <taxon>Mucoromycota</taxon>
        <taxon>Glomeromycotina</taxon>
        <taxon>Glomeromycetes</taxon>
        <taxon>Diversisporales</taxon>
        <taxon>Gigasporaceae</taxon>
        <taxon>Racocetra</taxon>
    </lineage>
</organism>